<dbReference type="Proteomes" id="UP000887565">
    <property type="component" value="Unplaced"/>
</dbReference>
<accession>A0A915JPL1</accession>
<protein>
    <submittedName>
        <fullName evidence="2">Uncharacterized protein</fullName>
    </submittedName>
</protein>
<keyword evidence="1" id="KW-1185">Reference proteome</keyword>
<organism evidence="1 2">
    <name type="scientific">Romanomermis culicivorax</name>
    <name type="common">Nematode worm</name>
    <dbReference type="NCBI Taxonomy" id="13658"/>
    <lineage>
        <taxon>Eukaryota</taxon>
        <taxon>Metazoa</taxon>
        <taxon>Ecdysozoa</taxon>
        <taxon>Nematoda</taxon>
        <taxon>Enoplea</taxon>
        <taxon>Dorylaimia</taxon>
        <taxon>Mermithida</taxon>
        <taxon>Mermithoidea</taxon>
        <taxon>Mermithidae</taxon>
        <taxon>Romanomermis</taxon>
    </lineage>
</organism>
<reference evidence="2" key="1">
    <citation type="submission" date="2022-11" db="UniProtKB">
        <authorList>
            <consortium name="WormBaseParasite"/>
        </authorList>
    </citation>
    <scope>IDENTIFICATION</scope>
</reference>
<proteinExistence type="predicted"/>
<dbReference type="WBParaSite" id="nRc.2.0.1.t28150-RA">
    <property type="protein sequence ID" value="nRc.2.0.1.t28150-RA"/>
    <property type="gene ID" value="nRc.2.0.1.g28150"/>
</dbReference>
<evidence type="ECO:0000313" key="2">
    <source>
        <dbReference type="WBParaSite" id="nRc.2.0.1.t28150-RA"/>
    </source>
</evidence>
<sequence length="87" mass="10358">MWYYCFRTTSATLTVSRITIRQNWDKKCEFSDCLQNLVDKLNVEQTISDAEQLRLITVMMTKCCWMTHKRVQQHNNKKTVVSNPLEI</sequence>
<dbReference type="AlphaFoldDB" id="A0A915JPL1"/>
<evidence type="ECO:0000313" key="1">
    <source>
        <dbReference type="Proteomes" id="UP000887565"/>
    </source>
</evidence>
<name>A0A915JPL1_ROMCU</name>